<keyword evidence="1 2" id="KW-0472">Membrane</keyword>
<feature type="transmembrane region" description="Helical" evidence="2">
    <location>
        <begin position="157"/>
        <end position="181"/>
    </location>
</feature>
<keyword evidence="1" id="KW-0813">Transport</keyword>
<proteinExistence type="inferred from homology"/>
<dbReference type="AlphaFoldDB" id="M0BCE2"/>
<dbReference type="RefSeq" id="WP_007704126.1">
    <property type="nucleotide sequence ID" value="NZ_AOIQ01000021.1"/>
</dbReference>
<feature type="transmembrane region" description="Helical" evidence="2">
    <location>
        <begin position="187"/>
        <end position="210"/>
    </location>
</feature>
<comment type="subcellular location">
    <subcellularLocation>
        <location evidence="1">Cell membrane</location>
        <topology evidence="1">Multi-pass membrane protein</topology>
    </subcellularLocation>
</comment>
<dbReference type="EMBL" id="AOIQ01000021">
    <property type="protein sequence ID" value="ELZ08571.1"/>
    <property type="molecule type" value="Genomic_DNA"/>
</dbReference>
<gene>
    <name evidence="3" type="ORF">C479_14568</name>
</gene>
<dbReference type="Pfam" id="PF02632">
    <property type="entry name" value="BioY"/>
    <property type="match status" value="1"/>
</dbReference>
<dbReference type="OrthoDB" id="50443at2157"/>
<dbReference type="PANTHER" id="PTHR34295">
    <property type="entry name" value="BIOTIN TRANSPORTER BIOY"/>
    <property type="match status" value="1"/>
</dbReference>
<dbReference type="Gene3D" id="1.10.1760.20">
    <property type="match status" value="1"/>
</dbReference>
<comment type="caution">
    <text evidence="3">The sequence shown here is derived from an EMBL/GenBank/DDBJ whole genome shotgun (WGS) entry which is preliminary data.</text>
</comment>
<accession>M0BCE2</accession>
<keyword evidence="2" id="KW-0812">Transmembrane</keyword>
<dbReference type="STRING" id="1227490.C479_14568"/>
<dbReference type="PANTHER" id="PTHR34295:SF1">
    <property type="entry name" value="BIOTIN TRANSPORTER BIOY"/>
    <property type="match status" value="1"/>
</dbReference>
<keyword evidence="1" id="KW-1003">Cell membrane</keyword>
<keyword evidence="4" id="KW-1185">Reference proteome</keyword>
<comment type="similarity">
    <text evidence="1">Belongs to the BioY family.</text>
</comment>
<dbReference type="InterPro" id="IPR003784">
    <property type="entry name" value="BioY"/>
</dbReference>
<dbReference type="GO" id="GO:0005886">
    <property type="term" value="C:plasma membrane"/>
    <property type="evidence" value="ECO:0007669"/>
    <property type="project" value="UniProtKB-SubCell"/>
</dbReference>
<organism evidence="3 4">
    <name type="scientific">Halovivax asiaticus JCM 14624</name>
    <dbReference type="NCBI Taxonomy" id="1227490"/>
    <lineage>
        <taxon>Archaea</taxon>
        <taxon>Methanobacteriati</taxon>
        <taxon>Methanobacteriota</taxon>
        <taxon>Stenosarchaea group</taxon>
        <taxon>Halobacteria</taxon>
        <taxon>Halobacteriales</taxon>
        <taxon>Natrialbaceae</taxon>
        <taxon>Halovivax</taxon>
    </lineage>
</organism>
<evidence type="ECO:0000256" key="2">
    <source>
        <dbReference type="SAM" id="Phobius"/>
    </source>
</evidence>
<evidence type="ECO:0000313" key="3">
    <source>
        <dbReference type="EMBL" id="ELZ08571.1"/>
    </source>
</evidence>
<feature type="transmembrane region" description="Helical" evidence="2">
    <location>
        <begin position="95"/>
        <end position="117"/>
    </location>
</feature>
<name>M0BCE2_9EURY</name>
<dbReference type="GO" id="GO:0015225">
    <property type="term" value="F:biotin transmembrane transporter activity"/>
    <property type="evidence" value="ECO:0007669"/>
    <property type="project" value="UniProtKB-UniRule"/>
</dbReference>
<evidence type="ECO:0000256" key="1">
    <source>
        <dbReference type="PIRNR" id="PIRNR016661"/>
    </source>
</evidence>
<reference evidence="3 4" key="1">
    <citation type="journal article" date="2014" name="PLoS Genet.">
        <title>Phylogenetically driven sequencing of extremely halophilic archaea reveals strategies for static and dynamic osmo-response.</title>
        <authorList>
            <person name="Becker E.A."/>
            <person name="Seitzer P.M."/>
            <person name="Tritt A."/>
            <person name="Larsen D."/>
            <person name="Krusor M."/>
            <person name="Yao A.I."/>
            <person name="Wu D."/>
            <person name="Madern D."/>
            <person name="Eisen J.A."/>
            <person name="Darling A.E."/>
            <person name="Facciotti M.T."/>
        </authorList>
    </citation>
    <scope>NUCLEOTIDE SEQUENCE [LARGE SCALE GENOMIC DNA]</scope>
    <source>
        <strain evidence="3 4">JCM 14624</strain>
    </source>
</reference>
<dbReference type="PATRIC" id="fig|1227490.4.peg.2959"/>
<evidence type="ECO:0000313" key="4">
    <source>
        <dbReference type="Proteomes" id="UP000011560"/>
    </source>
</evidence>
<sequence length="218" mass="22498">MSTDHEYDSVALVPESIVRPFARAALLAALTGAVAFVSIPIPFSPAPLTLQVLFVFLAGLYLGPVWGSVSLLLYLTAGGAGAPIFAGGHAGIGHLFGKTGGFLWSYPIAAFVIGALVHGRTGFGFGSIDPTADETPSGGFFDSLEVRDPATVGLGRLVVALSVGTLIVYAIGAGYAMWLLSLSPVEAVAQFVAPFVIGEVLKMAATIALVRDGRYELS</sequence>
<feature type="transmembrane region" description="Helical" evidence="2">
    <location>
        <begin position="20"/>
        <end position="41"/>
    </location>
</feature>
<dbReference type="PIRSF" id="PIRSF016661">
    <property type="entry name" value="BioY"/>
    <property type="match status" value="1"/>
</dbReference>
<feature type="transmembrane region" description="Helical" evidence="2">
    <location>
        <begin position="53"/>
        <end position="75"/>
    </location>
</feature>
<dbReference type="Proteomes" id="UP000011560">
    <property type="component" value="Unassembled WGS sequence"/>
</dbReference>
<keyword evidence="2" id="KW-1133">Transmembrane helix</keyword>
<protein>
    <submittedName>
        <fullName evidence="3">BioY protein</fullName>
    </submittedName>
</protein>